<dbReference type="AlphaFoldDB" id="A0A3M8DE58"/>
<evidence type="ECO:0000259" key="3">
    <source>
        <dbReference type="PROSITE" id="PS51186"/>
    </source>
</evidence>
<protein>
    <submittedName>
        <fullName evidence="4">GNAT family N-acetyltransferase</fullName>
    </submittedName>
</protein>
<feature type="domain" description="N-acetyltransferase" evidence="3">
    <location>
        <begin position="153"/>
        <end position="287"/>
    </location>
</feature>
<evidence type="ECO:0000256" key="2">
    <source>
        <dbReference type="ARBA" id="ARBA00023315"/>
    </source>
</evidence>
<name>A0A3M8DE58_9BACL</name>
<dbReference type="InterPro" id="IPR050680">
    <property type="entry name" value="YpeA/RimI_acetyltransf"/>
</dbReference>
<dbReference type="PROSITE" id="PS51186">
    <property type="entry name" value="GNAT"/>
    <property type="match status" value="2"/>
</dbReference>
<dbReference type="Gene3D" id="3.40.630.30">
    <property type="match status" value="1"/>
</dbReference>
<dbReference type="Pfam" id="PF00583">
    <property type="entry name" value="Acetyltransf_1"/>
    <property type="match status" value="2"/>
</dbReference>
<dbReference type="InterPro" id="IPR016181">
    <property type="entry name" value="Acyl_CoA_acyltransferase"/>
</dbReference>
<dbReference type="GO" id="GO:0016747">
    <property type="term" value="F:acyltransferase activity, transferring groups other than amino-acyl groups"/>
    <property type="evidence" value="ECO:0007669"/>
    <property type="project" value="InterPro"/>
</dbReference>
<dbReference type="CDD" id="cd04301">
    <property type="entry name" value="NAT_SF"/>
    <property type="match status" value="2"/>
</dbReference>
<gene>
    <name evidence="4" type="ORF">EDM58_01745</name>
</gene>
<proteinExistence type="predicted"/>
<dbReference type="PANTHER" id="PTHR43420:SF47">
    <property type="entry name" value="N-ACETYLTRANSFERASE DOMAIN-CONTAINING PROTEIN"/>
    <property type="match status" value="1"/>
</dbReference>
<dbReference type="EMBL" id="RHHT01000002">
    <property type="protein sequence ID" value="RNB86298.1"/>
    <property type="molecule type" value="Genomic_DNA"/>
</dbReference>
<sequence length="287" mass="32591">MGYEIVARTRMSEEELEAVLQLVQVCNEHDGIDLKVNPDMLRSRRGTETEDFLCYQDDRLVGFLGLYVFHGEEAEVSGMVHPDYRRKGIFRALQNEAARVCRERKIPQHCFIVQRESGSGKSFAEQLGAVYSFSEYWMDLAPDKKAVLPPPSIQLRAAGPSDLETLIWLDVHGFQMEEEKVREMHQRINQNDRSTTYLILADHQPIGKISTMGMDKEGFIYGFCVHPEHQGKGYGRQALAQAIDILLEEGMQKVSLEVACENSNALGLYESCGFVVKSANDYYKLTL</sequence>
<keyword evidence="1 4" id="KW-0808">Transferase</keyword>
<evidence type="ECO:0000256" key="1">
    <source>
        <dbReference type="ARBA" id="ARBA00022679"/>
    </source>
</evidence>
<reference evidence="4 5" key="1">
    <citation type="submission" date="2018-10" db="EMBL/GenBank/DDBJ databases">
        <title>Phylogenomics of Brevibacillus.</title>
        <authorList>
            <person name="Dunlap C."/>
        </authorList>
    </citation>
    <scope>NUCLEOTIDE SEQUENCE [LARGE SCALE GENOMIC DNA]</scope>
    <source>
        <strain evidence="4 5">JCM 15085</strain>
    </source>
</reference>
<comment type="caution">
    <text evidence="4">The sequence shown here is derived from an EMBL/GenBank/DDBJ whole genome shotgun (WGS) entry which is preliminary data.</text>
</comment>
<evidence type="ECO:0000313" key="4">
    <source>
        <dbReference type="EMBL" id="RNB86298.1"/>
    </source>
</evidence>
<keyword evidence="2" id="KW-0012">Acyltransferase</keyword>
<dbReference type="Proteomes" id="UP000281915">
    <property type="component" value="Unassembled WGS sequence"/>
</dbReference>
<organism evidence="4 5">
    <name type="scientific">Brevibacillus panacihumi</name>
    <dbReference type="NCBI Taxonomy" id="497735"/>
    <lineage>
        <taxon>Bacteria</taxon>
        <taxon>Bacillati</taxon>
        <taxon>Bacillota</taxon>
        <taxon>Bacilli</taxon>
        <taxon>Bacillales</taxon>
        <taxon>Paenibacillaceae</taxon>
        <taxon>Brevibacillus</taxon>
    </lineage>
</organism>
<dbReference type="SUPFAM" id="SSF55729">
    <property type="entry name" value="Acyl-CoA N-acyltransferases (Nat)"/>
    <property type="match status" value="2"/>
</dbReference>
<evidence type="ECO:0000313" key="5">
    <source>
        <dbReference type="Proteomes" id="UP000281915"/>
    </source>
</evidence>
<feature type="domain" description="N-acetyltransferase" evidence="3">
    <location>
        <begin position="6"/>
        <end position="154"/>
    </location>
</feature>
<dbReference type="PANTHER" id="PTHR43420">
    <property type="entry name" value="ACETYLTRANSFERASE"/>
    <property type="match status" value="1"/>
</dbReference>
<dbReference type="RefSeq" id="WP_122911791.1">
    <property type="nucleotide sequence ID" value="NZ_RHHT01000002.1"/>
</dbReference>
<dbReference type="InterPro" id="IPR000182">
    <property type="entry name" value="GNAT_dom"/>
</dbReference>
<accession>A0A3M8DE58</accession>